<gene>
    <name evidence="1" type="ORF">RHMOL_Rhmol13G0054200</name>
</gene>
<name>A0ACC0L379_RHOML</name>
<dbReference type="EMBL" id="CM046400">
    <property type="protein sequence ID" value="KAI8523188.1"/>
    <property type="molecule type" value="Genomic_DNA"/>
</dbReference>
<proteinExistence type="predicted"/>
<evidence type="ECO:0000313" key="2">
    <source>
        <dbReference type="Proteomes" id="UP001062846"/>
    </source>
</evidence>
<dbReference type="Proteomes" id="UP001062846">
    <property type="component" value="Chromosome 13"/>
</dbReference>
<comment type="caution">
    <text evidence="1">The sequence shown here is derived from an EMBL/GenBank/DDBJ whole genome shotgun (WGS) entry which is preliminary data.</text>
</comment>
<evidence type="ECO:0000313" key="1">
    <source>
        <dbReference type="EMBL" id="KAI8523188.1"/>
    </source>
</evidence>
<accession>A0ACC0L379</accession>
<protein>
    <submittedName>
        <fullName evidence="1">Uncharacterized protein</fullName>
    </submittedName>
</protein>
<organism evidence="1 2">
    <name type="scientific">Rhododendron molle</name>
    <name type="common">Chinese azalea</name>
    <name type="synonym">Azalea mollis</name>
    <dbReference type="NCBI Taxonomy" id="49168"/>
    <lineage>
        <taxon>Eukaryota</taxon>
        <taxon>Viridiplantae</taxon>
        <taxon>Streptophyta</taxon>
        <taxon>Embryophyta</taxon>
        <taxon>Tracheophyta</taxon>
        <taxon>Spermatophyta</taxon>
        <taxon>Magnoliopsida</taxon>
        <taxon>eudicotyledons</taxon>
        <taxon>Gunneridae</taxon>
        <taxon>Pentapetalae</taxon>
        <taxon>asterids</taxon>
        <taxon>Ericales</taxon>
        <taxon>Ericaceae</taxon>
        <taxon>Ericoideae</taxon>
        <taxon>Rhodoreae</taxon>
        <taxon>Rhododendron</taxon>
    </lineage>
</organism>
<sequence length="97" mass="11221">MSNVVLHTFVLFVFFRVVLMETNMDKSWINLPREVFLDFNQTAVAKLNEKKILQQALLYQIVAAMVTRSKEGTDPEDSNLTEEEKTEKEQAELALRS</sequence>
<reference evidence="1" key="1">
    <citation type="submission" date="2022-02" db="EMBL/GenBank/DDBJ databases">
        <title>Plant Genome Project.</title>
        <authorList>
            <person name="Zhang R.-G."/>
        </authorList>
    </citation>
    <scope>NUCLEOTIDE SEQUENCE</scope>
    <source>
        <strain evidence="1">AT1</strain>
    </source>
</reference>
<keyword evidence="2" id="KW-1185">Reference proteome</keyword>